<dbReference type="Gene3D" id="1.10.1410.10">
    <property type="match status" value="1"/>
</dbReference>
<evidence type="ECO:0000256" key="1">
    <source>
        <dbReference type="SAM" id="MobiDB-lite"/>
    </source>
</evidence>
<dbReference type="Pfam" id="PF22600">
    <property type="entry name" value="MTPAP-like_central"/>
    <property type="match status" value="1"/>
</dbReference>
<organism evidence="3 4">
    <name type="scientific">Trichuris trichiura</name>
    <name type="common">Whipworm</name>
    <name type="synonym">Trichocephalus trichiurus</name>
    <dbReference type="NCBI Taxonomy" id="36087"/>
    <lineage>
        <taxon>Eukaryota</taxon>
        <taxon>Metazoa</taxon>
        <taxon>Ecdysozoa</taxon>
        <taxon>Nematoda</taxon>
        <taxon>Enoplea</taxon>
        <taxon>Dorylaimia</taxon>
        <taxon>Trichinellida</taxon>
        <taxon>Trichuridae</taxon>
        <taxon>Trichuris</taxon>
    </lineage>
</organism>
<proteinExistence type="predicted"/>
<feature type="region of interest" description="Disordered" evidence="1">
    <location>
        <begin position="1"/>
        <end position="22"/>
    </location>
</feature>
<name>A0A077Z677_TRITR</name>
<dbReference type="AlphaFoldDB" id="A0A077Z677"/>
<protein>
    <recommendedName>
        <fullName evidence="2">Poly(A) RNA polymerase mitochondrial-like central palm domain-containing protein</fullName>
    </recommendedName>
</protein>
<dbReference type="PANTHER" id="PTHR12271:SF40">
    <property type="entry name" value="POLY(A) RNA POLYMERASE GLD2"/>
    <property type="match status" value="1"/>
</dbReference>
<evidence type="ECO:0000259" key="2">
    <source>
        <dbReference type="Pfam" id="PF22600"/>
    </source>
</evidence>
<gene>
    <name evidence="3" type="ORF">TTRE_0000339901</name>
</gene>
<dbReference type="InterPro" id="IPR054708">
    <property type="entry name" value="MTPAP-like_central"/>
</dbReference>
<reference evidence="3" key="2">
    <citation type="submission" date="2014-03" db="EMBL/GenBank/DDBJ databases">
        <title>The whipworm genome and dual-species transcriptomics of an intimate host-pathogen interaction.</title>
        <authorList>
            <person name="Foth B.J."/>
            <person name="Tsai I.J."/>
            <person name="Reid A.J."/>
            <person name="Bancroft A.J."/>
            <person name="Nichol S."/>
            <person name="Tracey A."/>
            <person name="Holroyd N."/>
            <person name="Cotton J.A."/>
            <person name="Stanley E.J."/>
            <person name="Zarowiecki M."/>
            <person name="Liu J.Z."/>
            <person name="Huckvale T."/>
            <person name="Cooper P.J."/>
            <person name="Grencis R.K."/>
            <person name="Berriman M."/>
        </authorList>
    </citation>
    <scope>NUCLEOTIDE SEQUENCE [LARGE SCALE GENOMIC DNA]</scope>
</reference>
<dbReference type="Proteomes" id="UP000030665">
    <property type="component" value="Unassembled WGS sequence"/>
</dbReference>
<sequence length="691" mass="78945">MDTDSNQSTIVPNGANSAGASKRTKLPTALLVARKRDAPLDERAIMEYFGQNFGPVVSCHLGSRKNYKMRLQFASQASLAKAASQKIVNVGDVKIRVLHADTGPAVKKHFDIRESFRFKEAKSLDEQAVVIHNENRIHSVKGHLSFCQKLETHLQKYFNVTIRIKMFGSSATGFGWNSSDIDITLIRDGDAPNSGAEGRSTGPSPENGDGQSVEDNHSDKEKATMLLVEQRQVGNRIKLLKMIGKFLNNFPLVQRSVVIPSKHCPILLFRNALKLQCEMSIENLYGLTKTAWLNYLSLVHGPWLPRLFSTVRYWLSFHLNATTRWRTKFNSYCLLLILVTYLQTEGLIEPASEYSKDKEPVKNSTVATESGLITRLFLGFVNFLYGTSAYWEHCVFRPRLGIVERNLSGFMLEHSDKFKYSWLNVEDPFEVEHNPGSTIVYTVLESLKIILMNAREELQSPSSLLPLRPIHKCLPSCRRLLKETMSARRRELSIKPDQQLYNRIQRYINGLDKSTLNSEYIVCLFYECCVRCLLTLLGPVFLFEITQPQVANESMQHLMEELVVDPSKAGDRFGPWPLKVTCRSTACTWQDRTNRAYKRGGSVYKQYPFPSETELSRRIAAKESWHKNETEGTLQFEMEAELKNDDNIMSVSVRFHSACCSAQLNRFLHCYMILIKKYLFTCFEHFLPLPE</sequence>
<dbReference type="InterPro" id="IPR043519">
    <property type="entry name" value="NT_sf"/>
</dbReference>
<feature type="domain" description="Poly(A) RNA polymerase mitochondrial-like central palm" evidence="2">
    <location>
        <begin position="138"/>
        <end position="295"/>
    </location>
</feature>
<dbReference type="Gene3D" id="3.30.460.10">
    <property type="entry name" value="Beta Polymerase, domain 2"/>
    <property type="match status" value="1"/>
</dbReference>
<dbReference type="CDD" id="cd05402">
    <property type="entry name" value="NT_PAP_TUTase"/>
    <property type="match status" value="1"/>
</dbReference>
<dbReference type="SUPFAM" id="SSF81631">
    <property type="entry name" value="PAP/OAS1 substrate-binding domain"/>
    <property type="match status" value="1"/>
</dbReference>
<dbReference type="EMBL" id="HG805938">
    <property type="protein sequence ID" value="CDW55128.1"/>
    <property type="molecule type" value="Genomic_DNA"/>
</dbReference>
<accession>A0A077Z677</accession>
<evidence type="ECO:0000313" key="4">
    <source>
        <dbReference type="Proteomes" id="UP000030665"/>
    </source>
</evidence>
<dbReference type="GO" id="GO:0031123">
    <property type="term" value="P:RNA 3'-end processing"/>
    <property type="evidence" value="ECO:0007669"/>
    <property type="project" value="TreeGrafter"/>
</dbReference>
<keyword evidence="4" id="KW-1185">Reference proteome</keyword>
<feature type="compositionally biased region" description="Polar residues" evidence="1">
    <location>
        <begin position="1"/>
        <end position="19"/>
    </location>
</feature>
<dbReference type="PANTHER" id="PTHR12271">
    <property type="entry name" value="POLY A POLYMERASE CID PAP -RELATED"/>
    <property type="match status" value="1"/>
</dbReference>
<dbReference type="GO" id="GO:0016779">
    <property type="term" value="F:nucleotidyltransferase activity"/>
    <property type="evidence" value="ECO:0007669"/>
    <property type="project" value="TreeGrafter"/>
</dbReference>
<dbReference type="OrthoDB" id="407432at2759"/>
<dbReference type="SUPFAM" id="SSF81301">
    <property type="entry name" value="Nucleotidyltransferase"/>
    <property type="match status" value="1"/>
</dbReference>
<feature type="region of interest" description="Disordered" evidence="1">
    <location>
        <begin position="192"/>
        <end position="216"/>
    </location>
</feature>
<dbReference type="STRING" id="36087.A0A077Z677"/>
<reference evidence="3" key="1">
    <citation type="submission" date="2014-01" db="EMBL/GenBank/DDBJ databases">
        <authorList>
            <person name="Aslett M."/>
        </authorList>
    </citation>
    <scope>NUCLEOTIDE SEQUENCE</scope>
</reference>
<evidence type="ECO:0000313" key="3">
    <source>
        <dbReference type="EMBL" id="CDW55128.1"/>
    </source>
</evidence>